<evidence type="ECO:0000313" key="2">
    <source>
        <dbReference type="Proteomes" id="UP001358193"/>
    </source>
</evidence>
<dbReference type="EMBL" id="OR769223">
    <property type="protein sequence ID" value="WQJ53551.1"/>
    <property type="molecule type" value="Genomic_DNA"/>
</dbReference>
<accession>A0ABZ0Z3A4</accession>
<proteinExistence type="predicted"/>
<evidence type="ECO:0000313" key="1">
    <source>
        <dbReference type="EMBL" id="WQJ53551.1"/>
    </source>
</evidence>
<keyword evidence="2" id="KW-1185">Reference proteome</keyword>
<name>A0ABZ0Z3A4_9CAUD</name>
<sequence length="32" mass="3725">MDTFIIAGAEGLRHTHPRNKCKWTNQKTDKIN</sequence>
<reference evidence="1 2" key="1">
    <citation type="submission" date="2023-11" db="EMBL/GenBank/DDBJ databases">
        <authorList>
            <person name="Cook R."/>
            <person name="Crisci M."/>
            <person name="Pye H."/>
            <person name="Adriaenssens E."/>
            <person name="Santini J."/>
        </authorList>
    </citation>
    <scope>NUCLEOTIDE SEQUENCE [LARGE SCALE GENOMIC DNA]</scope>
    <source>
        <strain evidence="1">Lak_Megaphage_Sonny</strain>
    </source>
</reference>
<organism evidence="1 2">
    <name type="scientific">phage Lak_Megaphage_Sonny</name>
    <dbReference type="NCBI Taxonomy" id="3109229"/>
    <lineage>
        <taxon>Viruses</taxon>
        <taxon>Duplodnaviria</taxon>
        <taxon>Heunggongvirae</taxon>
        <taxon>Uroviricota</taxon>
        <taxon>Caudoviricetes</taxon>
        <taxon>Caudoviricetes code 15 clade</taxon>
    </lineage>
</organism>
<dbReference type="Proteomes" id="UP001358193">
    <property type="component" value="Segment"/>
</dbReference>
<protein>
    <submittedName>
        <fullName evidence="1">Uncharacterized protein</fullName>
    </submittedName>
</protein>